<sequence length="134" mass="15153">MDRLIETLREEQLVKVILLLDDGKRHEAVQYLRTDSHVTEAEAQQLIDELIRQHGLAMDASKGECAPKPIDDISTPYFDTEDPPRPQLHTEAQAPVETAANGIEDLNRNNHRLNIGVLVLIGVVILIALLWWVF</sequence>
<keyword evidence="1" id="KW-0812">Transmembrane</keyword>
<evidence type="ECO:0000313" key="3">
    <source>
        <dbReference type="Proteomes" id="UP000503440"/>
    </source>
</evidence>
<dbReference type="RefSeq" id="WP_163146102.1">
    <property type="nucleotide sequence ID" value="NZ_CP044455.1"/>
</dbReference>
<proteinExistence type="predicted"/>
<keyword evidence="1" id="KW-1133">Transmembrane helix</keyword>
<gene>
    <name evidence="2" type="ORF">FSC09_11700</name>
</gene>
<feature type="transmembrane region" description="Helical" evidence="1">
    <location>
        <begin position="113"/>
        <end position="133"/>
    </location>
</feature>
<name>A0A6C0Y498_9GAMM</name>
<keyword evidence="1" id="KW-0472">Membrane</keyword>
<reference evidence="2 3" key="1">
    <citation type="submission" date="2019-09" db="EMBL/GenBank/DDBJ databases">
        <title>Non-baumannii Acinetobacter spp. carrying blaNDM-1 isolated in China.</title>
        <authorList>
            <person name="Cui C."/>
            <person name="Chen C."/>
            <person name="Sun J."/>
            <person name="Liu Y."/>
        </authorList>
    </citation>
    <scope>NUCLEOTIDE SEQUENCE [LARGE SCALE GENOMIC DNA]</scope>
    <source>
        <strain evidence="2 3">B18</strain>
    </source>
</reference>
<dbReference type="Proteomes" id="UP000503440">
    <property type="component" value="Chromosome"/>
</dbReference>
<dbReference type="EMBL" id="CP044455">
    <property type="protein sequence ID" value="QIC71024.1"/>
    <property type="molecule type" value="Genomic_DNA"/>
</dbReference>
<accession>A0A6C0Y498</accession>
<evidence type="ECO:0000313" key="2">
    <source>
        <dbReference type="EMBL" id="QIC71024.1"/>
    </source>
</evidence>
<organism evidence="2 3">
    <name type="scientific">Acinetobacter indicus</name>
    <dbReference type="NCBI Taxonomy" id="756892"/>
    <lineage>
        <taxon>Bacteria</taxon>
        <taxon>Pseudomonadati</taxon>
        <taxon>Pseudomonadota</taxon>
        <taxon>Gammaproteobacteria</taxon>
        <taxon>Moraxellales</taxon>
        <taxon>Moraxellaceae</taxon>
        <taxon>Acinetobacter</taxon>
    </lineage>
</organism>
<evidence type="ECO:0000256" key="1">
    <source>
        <dbReference type="SAM" id="Phobius"/>
    </source>
</evidence>
<dbReference type="AlphaFoldDB" id="A0A6C0Y498"/>
<protein>
    <submittedName>
        <fullName evidence="2">Uncharacterized protein</fullName>
    </submittedName>
</protein>